<dbReference type="NCBIfam" id="NF047752">
    <property type="entry name" value="MntA_antitoxin"/>
    <property type="match status" value="1"/>
</dbReference>
<organism evidence="2 3">
    <name type="scientific">Pseudoalteromonas haloplanktis</name>
    <name type="common">Alteromonas haloplanktis</name>
    <dbReference type="NCBI Taxonomy" id="228"/>
    <lineage>
        <taxon>Bacteria</taxon>
        <taxon>Pseudomonadati</taxon>
        <taxon>Pseudomonadota</taxon>
        <taxon>Gammaproteobacteria</taxon>
        <taxon>Alteromonadales</taxon>
        <taxon>Pseudoalteromonadaceae</taxon>
        <taxon>Pseudoalteromonas</taxon>
    </lineage>
</organism>
<dbReference type="InterPro" id="IPR052930">
    <property type="entry name" value="TA_antitoxin_MntA"/>
</dbReference>
<evidence type="ECO:0000313" key="3">
    <source>
        <dbReference type="Proteomes" id="UP001152447"/>
    </source>
</evidence>
<protein>
    <recommendedName>
        <fullName evidence="1">Polymerase beta nucleotidyltransferase domain-containing protein</fullName>
    </recommendedName>
</protein>
<dbReference type="SUPFAM" id="SSF81301">
    <property type="entry name" value="Nucleotidyltransferase"/>
    <property type="match status" value="1"/>
</dbReference>
<dbReference type="InterPro" id="IPR043519">
    <property type="entry name" value="NT_sf"/>
</dbReference>
<dbReference type="AlphaFoldDB" id="A0A9W4W6K6"/>
<feature type="domain" description="Polymerase beta nucleotidyltransferase" evidence="1">
    <location>
        <begin position="7"/>
        <end position="104"/>
    </location>
</feature>
<keyword evidence="3" id="KW-1185">Reference proteome</keyword>
<comment type="caution">
    <text evidence="2">The sequence shown here is derived from an EMBL/GenBank/DDBJ whole genome shotgun (WGS) entry which is preliminary data.</text>
</comment>
<evidence type="ECO:0000313" key="2">
    <source>
        <dbReference type="EMBL" id="CAH9064136.1"/>
    </source>
</evidence>
<dbReference type="EMBL" id="CAMAPB010000054">
    <property type="protein sequence ID" value="CAH9064136.1"/>
    <property type="molecule type" value="Genomic_DNA"/>
</dbReference>
<reference evidence="2" key="1">
    <citation type="submission" date="2022-07" db="EMBL/GenBank/DDBJ databases">
        <authorList>
            <person name="Criscuolo A."/>
        </authorList>
    </citation>
    <scope>NUCLEOTIDE SEQUENCE</scope>
    <source>
        <strain evidence="2">CIP103197</strain>
    </source>
</reference>
<dbReference type="PANTHER" id="PTHR43852">
    <property type="entry name" value="NUCLEOTIDYLTRANSFERASE"/>
    <property type="match status" value="1"/>
</dbReference>
<dbReference type="RefSeq" id="WP_076923148.1">
    <property type="nucleotide sequence ID" value="NZ_CAMAPB010000054.1"/>
</dbReference>
<accession>A0A9W4W6K6</accession>
<gene>
    <name evidence="2" type="ORF">PSEHALCIP103_03064</name>
</gene>
<dbReference type="Pfam" id="PF18765">
    <property type="entry name" value="Polbeta"/>
    <property type="match status" value="1"/>
</dbReference>
<dbReference type="PANTHER" id="PTHR43852:SF3">
    <property type="entry name" value="NUCLEOTIDYLTRANSFERASE"/>
    <property type="match status" value="1"/>
</dbReference>
<dbReference type="CDD" id="cd05403">
    <property type="entry name" value="NT_KNTase_like"/>
    <property type="match status" value="1"/>
</dbReference>
<dbReference type="InterPro" id="IPR041633">
    <property type="entry name" value="Polbeta"/>
</dbReference>
<proteinExistence type="predicted"/>
<dbReference type="Gene3D" id="3.30.460.10">
    <property type="entry name" value="Beta Polymerase, domain 2"/>
    <property type="match status" value="1"/>
</dbReference>
<sequence length="129" mass="14841">MSNNIFQQIVNYLQKNSDIEVVWLYGSHAKGTAQPHSDIDLAIAFKNFDLSSFDKRLRPKELELEISNALSLNEQLISIVDINLIPSYLAFNIIEYGCVILGKNSLRAMKEQQRIYSQFEFEMIASKHD</sequence>
<name>A0A9W4W6K6_PSEHA</name>
<evidence type="ECO:0000259" key="1">
    <source>
        <dbReference type="Pfam" id="PF18765"/>
    </source>
</evidence>
<dbReference type="Proteomes" id="UP001152447">
    <property type="component" value="Unassembled WGS sequence"/>
</dbReference>